<gene>
    <name evidence="3" type="ORF">MELE44368_22675</name>
</gene>
<evidence type="ECO:0000256" key="1">
    <source>
        <dbReference type="SAM" id="MobiDB-lite"/>
    </source>
</evidence>
<protein>
    <recommendedName>
        <fullName evidence="5">Esterase</fullName>
    </recommendedName>
</protein>
<dbReference type="Proteomes" id="UP000287177">
    <property type="component" value="Unassembled WGS sequence"/>
</dbReference>
<name>A0A439DS10_9MYCO</name>
<reference evidence="3 4" key="1">
    <citation type="submission" date="2013-06" db="EMBL/GenBank/DDBJ databases">
        <title>The draft sequence of the Mycobacterium elephantis genome.</title>
        <authorList>
            <person name="Pettersson F.B."/>
            <person name="Das S."/>
            <person name="Dasgupta S."/>
            <person name="Bhattacharya A."/>
            <person name="Kirsebom L.A."/>
        </authorList>
    </citation>
    <scope>NUCLEOTIDE SEQUENCE [LARGE SCALE GENOMIC DNA]</scope>
    <source>
        <strain evidence="3 4">DSM 44368</strain>
    </source>
</reference>
<dbReference type="Gene3D" id="3.40.50.1820">
    <property type="entry name" value="alpha/beta hydrolase"/>
    <property type="match status" value="1"/>
</dbReference>
<keyword evidence="4" id="KW-1185">Reference proteome</keyword>
<dbReference type="AlphaFoldDB" id="A0A439DS10"/>
<evidence type="ECO:0000256" key="2">
    <source>
        <dbReference type="SAM" id="SignalP"/>
    </source>
</evidence>
<dbReference type="EMBL" id="ATDN01000022">
    <property type="protein sequence ID" value="RWA18980.1"/>
    <property type="molecule type" value="Genomic_DNA"/>
</dbReference>
<feature type="region of interest" description="Disordered" evidence="1">
    <location>
        <begin position="31"/>
        <end position="185"/>
    </location>
</feature>
<dbReference type="SUPFAM" id="SSF53474">
    <property type="entry name" value="alpha/beta-Hydrolases"/>
    <property type="match status" value="1"/>
</dbReference>
<keyword evidence="2" id="KW-0732">Signal</keyword>
<accession>A0A439DS10</accession>
<evidence type="ECO:0008006" key="5">
    <source>
        <dbReference type="Google" id="ProtNLM"/>
    </source>
</evidence>
<organism evidence="3 4">
    <name type="scientific">Mycolicibacterium elephantis DSM 44368</name>
    <dbReference type="NCBI Taxonomy" id="1335622"/>
    <lineage>
        <taxon>Bacteria</taxon>
        <taxon>Bacillati</taxon>
        <taxon>Actinomycetota</taxon>
        <taxon>Actinomycetes</taxon>
        <taxon>Mycobacteriales</taxon>
        <taxon>Mycobacteriaceae</taxon>
        <taxon>Mycolicibacterium</taxon>
    </lineage>
</organism>
<dbReference type="PROSITE" id="PS51257">
    <property type="entry name" value="PROKAR_LIPOPROTEIN"/>
    <property type="match status" value="1"/>
</dbReference>
<feature type="compositionally biased region" description="Low complexity" evidence="1">
    <location>
        <begin position="42"/>
        <end position="52"/>
    </location>
</feature>
<feature type="chain" id="PRO_5019348407" description="Esterase" evidence="2">
    <location>
        <begin position="32"/>
        <end position="603"/>
    </location>
</feature>
<feature type="compositionally biased region" description="Low complexity" evidence="1">
    <location>
        <begin position="166"/>
        <end position="180"/>
    </location>
</feature>
<feature type="compositionally biased region" description="Polar residues" evidence="1">
    <location>
        <begin position="144"/>
        <end position="153"/>
    </location>
</feature>
<evidence type="ECO:0000313" key="3">
    <source>
        <dbReference type="EMBL" id="RWA18980.1"/>
    </source>
</evidence>
<proteinExistence type="predicted"/>
<dbReference type="InterPro" id="IPR029058">
    <property type="entry name" value="AB_hydrolase_fold"/>
</dbReference>
<feature type="signal peptide" evidence="2">
    <location>
        <begin position="1"/>
        <end position="31"/>
    </location>
</feature>
<evidence type="ECO:0000313" key="4">
    <source>
        <dbReference type="Proteomes" id="UP000287177"/>
    </source>
</evidence>
<comment type="caution">
    <text evidence="3">The sequence shown here is derived from an EMBL/GenBank/DDBJ whole genome shotgun (WGS) entry which is preliminary data.</text>
</comment>
<feature type="compositionally biased region" description="Acidic residues" evidence="1">
    <location>
        <begin position="62"/>
        <end position="127"/>
    </location>
</feature>
<dbReference type="RefSeq" id="WP_128109345.1">
    <property type="nucleotide sequence ID" value="NZ_ATDN01000022.1"/>
</dbReference>
<sequence>MNDRLLRCVSAGVLTAGLSCVVLVGAGIAVAEPDSGTGAGQPGSSQSESEPGGAAGAKVDAEDAVTDDEDVTEDEEVIDEEEAPEEEVVDEEDATDENATDEEDVVVDEDDATEEEPAEEQATEEEAVVAGETPSGSGHDATTETEPTSNLSAVVNEVETPEPSDEPTQPTEPAEPAEPTVDTVTADSEAAANKAVVDQAIAAFESKLKPTITQVAMSAPAAQPAAPRGPNLINIIGTLAWSVIDFMVKLVVGPPAVPPGSTVTARGSTLLIDCGDGYRADADWYYPKEGQPDKFIYFQHGFMAHAGIYNLTLAALAERNNAIVVAPTITSNYFACDGCSLTADPMHAAVARLFEDDRDALLASARAAGFQGTLPEKFVFAGQSAGSMLAAGAAGYYYDSAPADRKDDLVGVLLYDGSAANGALGRALDKLPSSVPVLQVAATPSVMNYGGGANNVLAEKRPGQFNGVQLIGGAHSDAFQSDAYFGLVQGFVGLVFGRSEPQNVAAVQVLSQGWLTDMYAGRVYDPATRTGIYGEPGEPGQTIIDIPTEAGLARGYVLPGPPASLSPIEWFFAGLLHSINANDYVNCSAEPTAAGSCTGATAV</sequence>